<feature type="region of interest" description="Disordered" evidence="1">
    <location>
        <begin position="1"/>
        <end position="29"/>
    </location>
</feature>
<name>A0A3B0SAR1_9ZZZZ</name>
<dbReference type="EMBL" id="UOEF01000249">
    <property type="protein sequence ID" value="VAV97608.1"/>
    <property type="molecule type" value="Genomic_DNA"/>
</dbReference>
<accession>A0A3B0SAR1</accession>
<proteinExistence type="predicted"/>
<gene>
    <name evidence="2" type="ORF">MNBD_ALPHA04-1782</name>
</gene>
<evidence type="ECO:0000313" key="2">
    <source>
        <dbReference type="EMBL" id="VAV97608.1"/>
    </source>
</evidence>
<sequence length="65" mass="7404">MQEASVENNSCEPPRVFRRRTQDMTNPPFLTNTLTEKIIQGSRLLKSAQWQGEPQINQFGNPESG</sequence>
<reference evidence="2" key="1">
    <citation type="submission" date="2018-06" db="EMBL/GenBank/DDBJ databases">
        <authorList>
            <person name="Zhirakovskaya E."/>
        </authorList>
    </citation>
    <scope>NUCLEOTIDE SEQUENCE</scope>
</reference>
<dbReference type="AlphaFoldDB" id="A0A3B0SAR1"/>
<feature type="compositionally biased region" description="Polar residues" evidence="1">
    <location>
        <begin position="1"/>
        <end position="11"/>
    </location>
</feature>
<protein>
    <submittedName>
        <fullName evidence="2">Uncharacterized protein</fullName>
    </submittedName>
</protein>
<evidence type="ECO:0000256" key="1">
    <source>
        <dbReference type="SAM" id="MobiDB-lite"/>
    </source>
</evidence>
<organism evidence="2">
    <name type="scientific">hydrothermal vent metagenome</name>
    <dbReference type="NCBI Taxonomy" id="652676"/>
    <lineage>
        <taxon>unclassified sequences</taxon>
        <taxon>metagenomes</taxon>
        <taxon>ecological metagenomes</taxon>
    </lineage>
</organism>